<keyword evidence="3" id="KW-1185">Reference proteome</keyword>
<dbReference type="AlphaFoldDB" id="A0AAE0DT94"/>
<dbReference type="EMBL" id="JANJYJ010000010">
    <property type="protein sequence ID" value="KAK3185119.1"/>
    <property type="molecule type" value="Genomic_DNA"/>
</dbReference>
<dbReference type="Proteomes" id="UP001281410">
    <property type="component" value="Unassembled WGS sequence"/>
</dbReference>
<proteinExistence type="predicted"/>
<sequence>MTVARFKGVSIKALASDLYTTRFLKHAYEMGVNLIPDPKFWDIPDAIRNRIVLPWKKNNLPRRPKKLRIPSAGEKRKLQSCSKCGKKDTIK</sequence>
<evidence type="ECO:0000313" key="2">
    <source>
        <dbReference type="EMBL" id="KAK3185119.1"/>
    </source>
</evidence>
<reference evidence="2" key="1">
    <citation type="journal article" date="2023" name="Plant J.">
        <title>Genome sequences and population genomics provide insights into the demographic history, inbreeding, and mutation load of two 'living fossil' tree species of Dipteronia.</title>
        <authorList>
            <person name="Feng Y."/>
            <person name="Comes H.P."/>
            <person name="Chen J."/>
            <person name="Zhu S."/>
            <person name="Lu R."/>
            <person name="Zhang X."/>
            <person name="Li P."/>
            <person name="Qiu J."/>
            <person name="Olsen K.M."/>
            <person name="Qiu Y."/>
        </authorList>
    </citation>
    <scope>NUCLEOTIDE SEQUENCE</scope>
    <source>
        <strain evidence="2">NBL</strain>
    </source>
</reference>
<organism evidence="2 3">
    <name type="scientific">Dipteronia sinensis</name>
    <dbReference type="NCBI Taxonomy" id="43782"/>
    <lineage>
        <taxon>Eukaryota</taxon>
        <taxon>Viridiplantae</taxon>
        <taxon>Streptophyta</taxon>
        <taxon>Embryophyta</taxon>
        <taxon>Tracheophyta</taxon>
        <taxon>Spermatophyta</taxon>
        <taxon>Magnoliopsida</taxon>
        <taxon>eudicotyledons</taxon>
        <taxon>Gunneridae</taxon>
        <taxon>Pentapetalae</taxon>
        <taxon>rosids</taxon>
        <taxon>malvids</taxon>
        <taxon>Sapindales</taxon>
        <taxon>Sapindaceae</taxon>
        <taxon>Hippocastanoideae</taxon>
        <taxon>Acereae</taxon>
        <taxon>Dipteronia</taxon>
    </lineage>
</organism>
<feature type="region of interest" description="Disordered" evidence="1">
    <location>
        <begin position="63"/>
        <end position="91"/>
    </location>
</feature>
<evidence type="ECO:0000256" key="1">
    <source>
        <dbReference type="SAM" id="MobiDB-lite"/>
    </source>
</evidence>
<protein>
    <submittedName>
        <fullName evidence="2">Uncharacterized protein</fullName>
    </submittedName>
</protein>
<comment type="caution">
    <text evidence="2">The sequence shown here is derived from an EMBL/GenBank/DDBJ whole genome shotgun (WGS) entry which is preliminary data.</text>
</comment>
<name>A0AAE0DT94_9ROSI</name>
<accession>A0AAE0DT94</accession>
<evidence type="ECO:0000313" key="3">
    <source>
        <dbReference type="Proteomes" id="UP001281410"/>
    </source>
</evidence>
<gene>
    <name evidence="2" type="ORF">Dsin_032405</name>
</gene>